<dbReference type="Proteomes" id="UP000250266">
    <property type="component" value="Unassembled WGS sequence"/>
</dbReference>
<reference evidence="1 2" key="1">
    <citation type="journal article" date="2016" name="Nat. Commun.">
        <title>Ectomycorrhizal ecology is imprinted in the genome of the dominant symbiotic fungus Cenococcum geophilum.</title>
        <authorList>
            <consortium name="DOE Joint Genome Institute"/>
            <person name="Peter M."/>
            <person name="Kohler A."/>
            <person name="Ohm R.A."/>
            <person name="Kuo A."/>
            <person name="Krutzmann J."/>
            <person name="Morin E."/>
            <person name="Arend M."/>
            <person name="Barry K.W."/>
            <person name="Binder M."/>
            <person name="Choi C."/>
            <person name="Clum A."/>
            <person name="Copeland A."/>
            <person name="Grisel N."/>
            <person name="Haridas S."/>
            <person name="Kipfer T."/>
            <person name="LaButti K."/>
            <person name="Lindquist E."/>
            <person name="Lipzen A."/>
            <person name="Maire R."/>
            <person name="Meier B."/>
            <person name="Mihaltcheva S."/>
            <person name="Molinier V."/>
            <person name="Murat C."/>
            <person name="Poggeler S."/>
            <person name="Quandt C.A."/>
            <person name="Sperisen C."/>
            <person name="Tritt A."/>
            <person name="Tisserant E."/>
            <person name="Crous P.W."/>
            <person name="Henrissat B."/>
            <person name="Nehls U."/>
            <person name="Egli S."/>
            <person name="Spatafora J.W."/>
            <person name="Grigoriev I.V."/>
            <person name="Martin F.M."/>
        </authorList>
    </citation>
    <scope>NUCLEOTIDE SEQUENCE [LARGE SCALE GENOMIC DNA]</scope>
    <source>
        <strain evidence="1 2">CBS 459.81</strain>
    </source>
</reference>
<organism evidence="1 2">
    <name type="scientific">Lepidopterella palustris CBS 459.81</name>
    <dbReference type="NCBI Taxonomy" id="1314670"/>
    <lineage>
        <taxon>Eukaryota</taxon>
        <taxon>Fungi</taxon>
        <taxon>Dikarya</taxon>
        <taxon>Ascomycota</taxon>
        <taxon>Pezizomycotina</taxon>
        <taxon>Dothideomycetes</taxon>
        <taxon>Pleosporomycetidae</taxon>
        <taxon>Mytilinidiales</taxon>
        <taxon>Argynnaceae</taxon>
        <taxon>Lepidopterella</taxon>
    </lineage>
</organism>
<accession>A0A8E2JEN2</accession>
<gene>
    <name evidence="1" type="ORF">K432DRAFT_383282</name>
</gene>
<dbReference type="AlphaFoldDB" id="A0A8E2JEN2"/>
<protein>
    <submittedName>
        <fullName evidence="1">Uncharacterized protein</fullName>
    </submittedName>
</protein>
<proteinExistence type="predicted"/>
<evidence type="ECO:0000313" key="2">
    <source>
        <dbReference type="Proteomes" id="UP000250266"/>
    </source>
</evidence>
<evidence type="ECO:0000313" key="1">
    <source>
        <dbReference type="EMBL" id="OCK79219.1"/>
    </source>
</evidence>
<keyword evidence="2" id="KW-1185">Reference proteome</keyword>
<name>A0A8E2JEN2_9PEZI</name>
<sequence length="58" mass="6366">MTVLEVSKGRGILQFIAFACMAFLASAHSKRFPIFGSAQQSIICVGNAQSLRDIEYSR</sequence>
<dbReference type="EMBL" id="KV745017">
    <property type="protein sequence ID" value="OCK79219.1"/>
    <property type="molecule type" value="Genomic_DNA"/>
</dbReference>